<sequence>MTVLARLFALIVVFAAAPALAADADSFAIDRVLGKADAPITIIEYASTTCGHCANFHKTTLPEIKTNWIDTGKAKLIYRDFPTGPAGLSVGASMIAHCSGPDRYFGVLDLIMKNQDKWMRDQNPLDVLKKLVRFAGMTGDDVDACLKRQDLAKDIQDRAQAGSKKYDVESTPSLIINGKLIVGARDYADFDKALKAAK</sequence>
<dbReference type="OrthoDB" id="8478320at2"/>
<dbReference type="RefSeq" id="WP_068497794.1">
    <property type="nucleotide sequence ID" value="NZ_LWQU01000085.1"/>
</dbReference>
<dbReference type="PANTHER" id="PTHR13887">
    <property type="entry name" value="GLUTATHIONE S-TRANSFERASE KAPPA"/>
    <property type="match status" value="1"/>
</dbReference>
<dbReference type="InterPro" id="IPR012336">
    <property type="entry name" value="Thioredoxin-like_fold"/>
</dbReference>
<dbReference type="SUPFAM" id="SSF52833">
    <property type="entry name" value="Thioredoxin-like"/>
    <property type="match status" value="1"/>
</dbReference>
<dbReference type="Proteomes" id="UP000078543">
    <property type="component" value="Unassembled WGS sequence"/>
</dbReference>
<evidence type="ECO:0000259" key="3">
    <source>
        <dbReference type="Pfam" id="PF13462"/>
    </source>
</evidence>
<dbReference type="Pfam" id="PF13462">
    <property type="entry name" value="Thioredoxin_4"/>
    <property type="match status" value="1"/>
</dbReference>
<dbReference type="PANTHER" id="PTHR13887:SF56">
    <property type="entry name" value="THIOREDOXIN-LIKE REDUCTASE RV2466C"/>
    <property type="match status" value="1"/>
</dbReference>
<accession>A0A178MYJ3</accession>
<dbReference type="CDD" id="cd02972">
    <property type="entry name" value="DsbA_family"/>
    <property type="match status" value="1"/>
</dbReference>
<evidence type="ECO:0000256" key="1">
    <source>
        <dbReference type="ARBA" id="ARBA00005791"/>
    </source>
</evidence>
<proteinExistence type="inferred from homology"/>
<comment type="similarity">
    <text evidence="1">Belongs to the thioredoxin family. DsbA subfamily.</text>
</comment>
<feature type="chain" id="PRO_5008092367" evidence="2">
    <location>
        <begin position="22"/>
        <end position="198"/>
    </location>
</feature>
<feature type="domain" description="Thioredoxin-like fold" evidence="3">
    <location>
        <begin position="30"/>
        <end position="195"/>
    </location>
</feature>
<organism evidence="4 5">
    <name type="scientific">Magnetospirillum moscoviense</name>
    <dbReference type="NCBI Taxonomy" id="1437059"/>
    <lineage>
        <taxon>Bacteria</taxon>
        <taxon>Pseudomonadati</taxon>
        <taxon>Pseudomonadota</taxon>
        <taxon>Alphaproteobacteria</taxon>
        <taxon>Rhodospirillales</taxon>
        <taxon>Rhodospirillaceae</taxon>
        <taxon>Magnetospirillum</taxon>
    </lineage>
</organism>
<gene>
    <name evidence="4" type="ORF">A6A05_07930</name>
</gene>
<comment type="caution">
    <text evidence="4">The sequence shown here is derived from an EMBL/GenBank/DDBJ whole genome shotgun (WGS) entry which is preliminary data.</text>
</comment>
<reference evidence="4 5" key="1">
    <citation type="submission" date="2016-04" db="EMBL/GenBank/DDBJ databases">
        <title>Draft genome sequence of freshwater magnetotactic bacteria Magnetospirillum marisnigri SP-1 and Magnetospirillum moscoviense BB-1.</title>
        <authorList>
            <person name="Koziaeva V."/>
            <person name="Dziuba M.V."/>
            <person name="Ivanov T.M."/>
            <person name="Kuznetsov B."/>
            <person name="Grouzdev D.S."/>
        </authorList>
    </citation>
    <scope>NUCLEOTIDE SEQUENCE [LARGE SCALE GENOMIC DNA]</scope>
    <source>
        <strain evidence="4 5">BB-1</strain>
    </source>
</reference>
<dbReference type="STRING" id="1437059.A6A05_07930"/>
<evidence type="ECO:0000313" key="5">
    <source>
        <dbReference type="Proteomes" id="UP000078543"/>
    </source>
</evidence>
<keyword evidence="4" id="KW-0413">Isomerase</keyword>
<name>A0A178MYJ3_9PROT</name>
<dbReference type="EMBL" id="LWQU01000085">
    <property type="protein sequence ID" value="OAN56906.1"/>
    <property type="molecule type" value="Genomic_DNA"/>
</dbReference>
<dbReference type="AlphaFoldDB" id="A0A178MYJ3"/>
<keyword evidence="5" id="KW-1185">Reference proteome</keyword>
<dbReference type="InterPro" id="IPR036249">
    <property type="entry name" value="Thioredoxin-like_sf"/>
</dbReference>
<keyword evidence="2" id="KW-0732">Signal</keyword>
<feature type="signal peptide" evidence="2">
    <location>
        <begin position="1"/>
        <end position="21"/>
    </location>
</feature>
<protein>
    <submittedName>
        <fullName evidence="4">Protein-disulfide isomerase</fullName>
    </submittedName>
</protein>
<evidence type="ECO:0000313" key="4">
    <source>
        <dbReference type="EMBL" id="OAN56906.1"/>
    </source>
</evidence>
<evidence type="ECO:0000256" key="2">
    <source>
        <dbReference type="SAM" id="SignalP"/>
    </source>
</evidence>
<dbReference type="GO" id="GO:0016853">
    <property type="term" value="F:isomerase activity"/>
    <property type="evidence" value="ECO:0007669"/>
    <property type="project" value="UniProtKB-KW"/>
</dbReference>
<dbReference type="Gene3D" id="3.40.30.10">
    <property type="entry name" value="Glutaredoxin"/>
    <property type="match status" value="1"/>
</dbReference>